<keyword evidence="1" id="KW-0106">Calcium</keyword>
<keyword evidence="2" id="KW-1133">Transmembrane helix</keyword>
<dbReference type="AlphaFoldDB" id="A0A815DP98"/>
<feature type="domain" description="EF-hand" evidence="3">
    <location>
        <begin position="356"/>
        <end position="391"/>
    </location>
</feature>
<evidence type="ECO:0000256" key="2">
    <source>
        <dbReference type="SAM" id="Phobius"/>
    </source>
</evidence>
<feature type="transmembrane region" description="Helical" evidence="2">
    <location>
        <begin position="38"/>
        <end position="57"/>
    </location>
</feature>
<dbReference type="CDD" id="cd00051">
    <property type="entry name" value="EFh"/>
    <property type="match status" value="1"/>
</dbReference>
<sequence>MADTSKTRLYLYYFVLLTLSLALFYCFHRMTIKHPEDYMYMEKCVLCIISSIFNIFVLFYHCTHAPHPKYLILPQRRFVIYIHILSGVLEFLTCWIAFCTGSERIATIAAIIAIVAHVPSAYYQTSIAFGAKAIMVAGYLFAINIHLFCALHLFFNPSSSYWLLNMFLVHNIYVWCRVLYAFFEFLGLFKDSLYTNSVVIASLILIPAVLGVSANMLFLGYVVSSILLYLIIVRPNKIDRAYYVGERTRNLLVNKDVHSNWLKENARLVRMNKDNELSDQQQAKLVFDLLDEDKNGYIDGEEINRLLKEWQTAENFRNRFFRWTKDGQISYENFYKNIWRLGETSIGHFQEGQNKEGKARARFIFDCLDNDSNGYLDSIEIQKLLIQWGLPDNEVDAYLANDDDKQFSFDEFYHNLKPVWNFAYENMTLKDTDEVLKPIHDHSS</sequence>
<feature type="domain" description="EF-hand" evidence="3">
    <location>
        <begin position="278"/>
        <end position="313"/>
    </location>
</feature>
<feature type="transmembrane region" description="Helical" evidence="2">
    <location>
        <begin position="161"/>
        <end position="180"/>
    </location>
</feature>
<evidence type="ECO:0000313" key="4">
    <source>
        <dbReference type="EMBL" id="CAF1268099.1"/>
    </source>
</evidence>
<dbReference type="OrthoDB" id="26525at2759"/>
<dbReference type="Proteomes" id="UP000663891">
    <property type="component" value="Unassembled WGS sequence"/>
</dbReference>
<evidence type="ECO:0000259" key="3">
    <source>
        <dbReference type="PROSITE" id="PS50222"/>
    </source>
</evidence>
<dbReference type="InterPro" id="IPR018247">
    <property type="entry name" value="EF_Hand_1_Ca_BS"/>
</dbReference>
<keyword evidence="2" id="KW-0472">Membrane</keyword>
<name>A0A815DP98_9BILA</name>
<gene>
    <name evidence="5" type="ORF">IZO911_LOCUS33807</name>
    <name evidence="4" type="ORF">VCS650_LOCUS29259</name>
</gene>
<protein>
    <recommendedName>
        <fullName evidence="3">EF-hand domain-containing protein</fullName>
    </recommendedName>
</protein>
<evidence type="ECO:0000256" key="1">
    <source>
        <dbReference type="ARBA" id="ARBA00022837"/>
    </source>
</evidence>
<accession>A0A815DP98</accession>
<dbReference type="PROSITE" id="PS50222">
    <property type="entry name" value="EF_HAND_2"/>
    <property type="match status" value="2"/>
</dbReference>
<comment type="caution">
    <text evidence="5">The sequence shown here is derived from an EMBL/GenBank/DDBJ whole genome shotgun (WGS) entry which is preliminary data.</text>
</comment>
<dbReference type="PROSITE" id="PS00018">
    <property type="entry name" value="EF_HAND_1"/>
    <property type="match status" value="2"/>
</dbReference>
<dbReference type="InterPro" id="IPR011992">
    <property type="entry name" value="EF-hand-dom_pair"/>
</dbReference>
<dbReference type="Gene3D" id="1.10.238.10">
    <property type="entry name" value="EF-hand"/>
    <property type="match status" value="2"/>
</dbReference>
<dbReference type="EMBL" id="CAJNON010000448">
    <property type="protein sequence ID" value="CAF1268099.1"/>
    <property type="molecule type" value="Genomic_DNA"/>
</dbReference>
<feature type="transmembrane region" description="Helical" evidence="2">
    <location>
        <begin position="12"/>
        <end position="32"/>
    </location>
</feature>
<dbReference type="GO" id="GO:0005509">
    <property type="term" value="F:calcium ion binding"/>
    <property type="evidence" value="ECO:0007669"/>
    <property type="project" value="InterPro"/>
</dbReference>
<feature type="transmembrane region" description="Helical" evidence="2">
    <location>
        <begin position="104"/>
        <end position="122"/>
    </location>
</feature>
<dbReference type="SUPFAM" id="SSF47473">
    <property type="entry name" value="EF-hand"/>
    <property type="match status" value="1"/>
</dbReference>
<feature type="transmembrane region" description="Helical" evidence="2">
    <location>
        <begin position="78"/>
        <end position="98"/>
    </location>
</feature>
<feature type="transmembrane region" description="Helical" evidence="2">
    <location>
        <begin position="192"/>
        <end position="210"/>
    </location>
</feature>
<dbReference type="Pfam" id="PF13202">
    <property type="entry name" value="EF-hand_5"/>
    <property type="match status" value="1"/>
</dbReference>
<proteinExistence type="predicted"/>
<dbReference type="EMBL" id="CAJNOE010000637">
    <property type="protein sequence ID" value="CAF1296354.1"/>
    <property type="molecule type" value="Genomic_DNA"/>
</dbReference>
<dbReference type="InterPro" id="IPR002048">
    <property type="entry name" value="EF_hand_dom"/>
</dbReference>
<evidence type="ECO:0000313" key="6">
    <source>
        <dbReference type="Proteomes" id="UP000663860"/>
    </source>
</evidence>
<evidence type="ECO:0000313" key="5">
    <source>
        <dbReference type="EMBL" id="CAF1296354.1"/>
    </source>
</evidence>
<reference evidence="5" key="1">
    <citation type="submission" date="2021-02" db="EMBL/GenBank/DDBJ databases">
        <authorList>
            <person name="Nowell W R."/>
        </authorList>
    </citation>
    <scope>NUCLEOTIDE SEQUENCE</scope>
</reference>
<feature type="transmembrane region" description="Helical" evidence="2">
    <location>
        <begin position="134"/>
        <end position="155"/>
    </location>
</feature>
<dbReference type="Proteomes" id="UP000663860">
    <property type="component" value="Unassembled WGS sequence"/>
</dbReference>
<keyword evidence="2" id="KW-0812">Transmembrane</keyword>
<organism evidence="5 6">
    <name type="scientific">Adineta steineri</name>
    <dbReference type="NCBI Taxonomy" id="433720"/>
    <lineage>
        <taxon>Eukaryota</taxon>
        <taxon>Metazoa</taxon>
        <taxon>Spiralia</taxon>
        <taxon>Gnathifera</taxon>
        <taxon>Rotifera</taxon>
        <taxon>Eurotatoria</taxon>
        <taxon>Bdelloidea</taxon>
        <taxon>Adinetida</taxon>
        <taxon>Adinetidae</taxon>
        <taxon>Adineta</taxon>
    </lineage>
</organism>